<accession>B4HA32</accession>
<proteinExistence type="predicted"/>
<dbReference type="AlphaFoldDB" id="B4HA32"/>
<dbReference type="Proteomes" id="UP000008744">
    <property type="component" value="Unassembled WGS sequence"/>
</dbReference>
<gene>
    <name evidence="1" type="primary">Dper\GL22712</name>
    <name evidence="1" type="ORF">Dper_GL22712</name>
</gene>
<sequence length="80" mass="8358">MTRSLNKLMGSKAEVTASSRSLLAISGQPFDIIIAHSIDAIEIDSAEGVASAAPVNKDCVSASCRHDGQRLPGGSKNEIY</sequence>
<evidence type="ECO:0000313" key="2">
    <source>
        <dbReference type="Proteomes" id="UP000008744"/>
    </source>
</evidence>
<organism evidence="2">
    <name type="scientific">Drosophila persimilis</name>
    <name type="common">Fruit fly</name>
    <dbReference type="NCBI Taxonomy" id="7234"/>
    <lineage>
        <taxon>Eukaryota</taxon>
        <taxon>Metazoa</taxon>
        <taxon>Ecdysozoa</taxon>
        <taxon>Arthropoda</taxon>
        <taxon>Hexapoda</taxon>
        <taxon>Insecta</taxon>
        <taxon>Pterygota</taxon>
        <taxon>Neoptera</taxon>
        <taxon>Endopterygota</taxon>
        <taxon>Diptera</taxon>
        <taxon>Brachycera</taxon>
        <taxon>Muscomorpha</taxon>
        <taxon>Ephydroidea</taxon>
        <taxon>Drosophilidae</taxon>
        <taxon>Drosophila</taxon>
        <taxon>Sophophora</taxon>
    </lineage>
</organism>
<name>B4HA32_DROPE</name>
<protein>
    <submittedName>
        <fullName evidence="1">GL22712</fullName>
    </submittedName>
</protein>
<reference evidence="1 2" key="1">
    <citation type="journal article" date="2007" name="Nature">
        <title>Evolution of genes and genomes on the Drosophila phylogeny.</title>
        <authorList>
            <consortium name="Drosophila 12 Genomes Consortium"/>
            <person name="Clark A.G."/>
            <person name="Eisen M.B."/>
            <person name="Smith D.R."/>
            <person name="Bergman C.M."/>
            <person name="Oliver B."/>
            <person name="Markow T.A."/>
            <person name="Kaufman T.C."/>
            <person name="Kellis M."/>
            <person name="Gelbart W."/>
            <person name="Iyer V.N."/>
            <person name="Pollard D.A."/>
            <person name="Sackton T.B."/>
            <person name="Larracuente A.M."/>
            <person name="Singh N.D."/>
            <person name="Abad J.P."/>
            <person name="Abt D.N."/>
            <person name="Adryan B."/>
            <person name="Aguade M."/>
            <person name="Akashi H."/>
            <person name="Anderson W.W."/>
            <person name="Aquadro C.F."/>
            <person name="Ardell D.H."/>
            <person name="Arguello R."/>
            <person name="Artieri C.G."/>
            <person name="Barbash D.A."/>
            <person name="Barker D."/>
            <person name="Barsanti P."/>
            <person name="Batterham P."/>
            <person name="Batzoglou S."/>
            <person name="Begun D."/>
            <person name="Bhutkar A."/>
            <person name="Blanco E."/>
            <person name="Bosak S.A."/>
            <person name="Bradley R.K."/>
            <person name="Brand A.D."/>
            <person name="Brent M.R."/>
            <person name="Brooks A.N."/>
            <person name="Brown R.H."/>
            <person name="Butlin R.K."/>
            <person name="Caggese C."/>
            <person name="Calvi B.R."/>
            <person name="Bernardo de Carvalho A."/>
            <person name="Caspi A."/>
            <person name="Castrezana S."/>
            <person name="Celniker S.E."/>
            <person name="Chang J.L."/>
            <person name="Chapple C."/>
            <person name="Chatterji S."/>
            <person name="Chinwalla A."/>
            <person name="Civetta A."/>
            <person name="Clifton S.W."/>
            <person name="Comeron J.M."/>
            <person name="Costello J.C."/>
            <person name="Coyne J.A."/>
            <person name="Daub J."/>
            <person name="David R.G."/>
            <person name="Delcher A.L."/>
            <person name="Delehaunty K."/>
            <person name="Do C.B."/>
            <person name="Ebling H."/>
            <person name="Edwards K."/>
            <person name="Eickbush T."/>
            <person name="Evans J.D."/>
            <person name="Filipski A."/>
            <person name="Findeiss S."/>
            <person name="Freyhult E."/>
            <person name="Fulton L."/>
            <person name="Fulton R."/>
            <person name="Garcia A.C."/>
            <person name="Gardiner A."/>
            <person name="Garfield D.A."/>
            <person name="Garvin B.E."/>
            <person name="Gibson G."/>
            <person name="Gilbert D."/>
            <person name="Gnerre S."/>
            <person name="Godfrey J."/>
            <person name="Good R."/>
            <person name="Gotea V."/>
            <person name="Gravely B."/>
            <person name="Greenberg A.J."/>
            <person name="Griffiths-Jones S."/>
            <person name="Gross S."/>
            <person name="Guigo R."/>
            <person name="Gustafson E.A."/>
            <person name="Haerty W."/>
            <person name="Hahn M.W."/>
            <person name="Halligan D.L."/>
            <person name="Halpern A.L."/>
            <person name="Halter G.M."/>
            <person name="Han M.V."/>
            <person name="Heger A."/>
            <person name="Hillier L."/>
            <person name="Hinrichs A.S."/>
            <person name="Holmes I."/>
            <person name="Hoskins R.A."/>
            <person name="Hubisz M.J."/>
            <person name="Hultmark D."/>
            <person name="Huntley M.A."/>
            <person name="Jaffe D.B."/>
            <person name="Jagadeeshan S."/>
            <person name="Jeck W.R."/>
            <person name="Johnson J."/>
            <person name="Jones C.D."/>
            <person name="Jordan W.C."/>
            <person name="Karpen G.H."/>
            <person name="Kataoka E."/>
            <person name="Keightley P.D."/>
            <person name="Kheradpour P."/>
            <person name="Kirkness E.F."/>
            <person name="Koerich L.B."/>
            <person name="Kristiansen K."/>
            <person name="Kudrna D."/>
            <person name="Kulathinal R.J."/>
            <person name="Kumar S."/>
            <person name="Kwok R."/>
            <person name="Lander E."/>
            <person name="Langley C.H."/>
            <person name="Lapoint R."/>
            <person name="Lazzaro B.P."/>
            <person name="Lee S.J."/>
            <person name="Levesque L."/>
            <person name="Li R."/>
            <person name="Lin C.F."/>
            <person name="Lin M.F."/>
            <person name="Lindblad-Toh K."/>
            <person name="Llopart A."/>
            <person name="Long M."/>
            <person name="Low L."/>
            <person name="Lozovsky E."/>
            <person name="Lu J."/>
            <person name="Luo M."/>
            <person name="Machado C.A."/>
            <person name="Makalowski W."/>
            <person name="Marzo M."/>
            <person name="Matsuda M."/>
            <person name="Matzkin L."/>
            <person name="McAllister B."/>
            <person name="McBride C.S."/>
            <person name="McKernan B."/>
            <person name="McKernan K."/>
            <person name="Mendez-Lago M."/>
            <person name="Minx P."/>
            <person name="Mollenhauer M.U."/>
            <person name="Montooth K."/>
            <person name="Mount S.M."/>
            <person name="Mu X."/>
            <person name="Myers E."/>
            <person name="Negre B."/>
            <person name="Newfeld S."/>
            <person name="Nielsen R."/>
            <person name="Noor M.A."/>
            <person name="O'Grady P."/>
            <person name="Pachter L."/>
            <person name="Papaceit M."/>
            <person name="Parisi M.J."/>
            <person name="Parisi M."/>
            <person name="Parts L."/>
            <person name="Pedersen J.S."/>
            <person name="Pesole G."/>
            <person name="Phillippy A.M."/>
            <person name="Ponting C.P."/>
            <person name="Pop M."/>
            <person name="Porcelli D."/>
            <person name="Powell J.R."/>
            <person name="Prohaska S."/>
            <person name="Pruitt K."/>
            <person name="Puig M."/>
            <person name="Quesneville H."/>
            <person name="Ram K.R."/>
            <person name="Rand D."/>
            <person name="Rasmussen M.D."/>
            <person name="Reed L.K."/>
            <person name="Reenan R."/>
            <person name="Reily A."/>
            <person name="Remington K.A."/>
            <person name="Rieger T.T."/>
            <person name="Ritchie M.G."/>
            <person name="Robin C."/>
            <person name="Rogers Y.H."/>
            <person name="Rohde C."/>
            <person name="Rozas J."/>
            <person name="Rubenfield M.J."/>
            <person name="Ruiz A."/>
            <person name="Russo S."/>
            <person name="Salzberg S.L."/>
            <person name="Sanchez-Gracia A."/>
            <person name="Saranga D.J."/>
            <person name="Sato H."/>
            <person name="Schaeffer S.W."/>
            <person name="Schatz M.C."/>
            <person name="Schlenke T."/>
            <person name="Schwartz R."/>
            <person name="Segarra C."/>
            <person name="Singh R.S."/>
            <person name="Sirot L."/>
            <person name="Sirota M."/>
            <person name="Sisneros N.B."/>
            <person name="Smith C.D."/>
            <person name="Smith T.F."/>
            <person name="Spieth J."/>
            <person name="Stage D.E."/>
            <person name="Stark A."/>
            <person name="Stephan W."/>
            <person name="Strausberg R.L."/>
            <person name="Strempel S."/>
            <person name="Sturgill D."/>
            <person name="Sutton G."/>
            <person name="Sutton G.G."/>
            <person name="Tao W."/>
            <person name="Teichmann S."/>
            <person name="Tobari Y.N."/>
            <person name="Tomimura Y."/>
            <person name="Tsolas J.M."/>
            <person name="Valente V.L."/>
            <person name="Venter E."/>
            <person name="Venter J.C."/>
            <person name="Vicario S."/>
            <person name="Vieira F.G."/>
            <person name="Vilella A.J."/>
            <person name="Villasante A."/>
            <person name="Walenz B."/>
            <person name="Wang J."/>
            <person name="Wasserman M."/>
            <person name="Watts T."/>
            <person name="Wilson D."/>
            <person name="Wilson R.K."/>
            <person name="Wing R.A."/>
            <person name="Wolfner M.F."/>
            <person name="Wong A."/>
            <person name="Wong G.K."/>
            <person name="Wu C.I."/>
            <person name="Wu G."/>
            <person name="Yamamoto D."/>
            <person name="Yang H.P."/>
            <person name="Yang S.P."/>
            <person name="Yorke J.A."/>
            <person name="Yoshida K."/>
            <person name="Zdobnov E."/>
            <person name="Zhang P."/>
            <person name="Zhang Y."/>
            <person name="Zimin A.V."/>
            <person name="Baldwin J."/>
            <person name="Abdouelleil A."/>
            <person name="Abdulkadir J."/>
            <person name="Abebe A."/>
            <person name="Abera B."/>
            <person name="Abreu J."/>
            <person name="Acer S.C."/>
            <person name="Aftuck L."/>
            <person name="Alexander A."/>
            <person name="An P."/>
            <person name="Anderson E."/>
            <person name="Anderson S."/>
            <person name="Arachi H."/>
            <person name="Azer M."/>
            <person name="Bachantsang P."/>
            <person name="Barry A."/>
            <person name="Bayul T."/>
            <person name="Berlin A."/>
            <person name="Bessette D."/>
            <person name="Bloom T."/>
            <person name="Blye J."/>
            <person name="Boguslavskiy L."/>
            <person name="Bonnet C."/>
            <person name="Boukhgalter B."/>
            <person name="Bourzgui I."/>
            <person name="Brown A."/>
            <person name="Cahill P."/>
            <person name="Channer S."/>
            <person name="Cheshatsang Y."/>
            <person name="Chuda L."/>
            <person name="Citroen M."/>
            <person name="Collymore A."/>
            <person name="Cooke P."/>
            <person name="Costello M."/>
            <person name="D'Aco K."/>
            <person name="Daza R."/>
            <person name="De Haan G."/>
            <person name="DeGray S."/>
            <person name="DeMaso C."/>
            <person name="Dhargay N."/>
            <person name="Dooley K."/>
            <person name="Dooley E."/>
            <person name="Doricent M."/>
            <person name="Dorje P."/>
            <person name="Dorjee K."/>
            <person name="Dupes A."/>
            <person name="Elong R."/>
            <person name="Falk J."/>
            <person name="Farina A."/>
            <person name="Faro S."/>
            <person name="Ferguson D."/>
            <person name="Fisher S."/>
            <person name="Foley C.D."/>
            <person name="Franke A."/>
            <person name="Friedrich D."/>
            <person name="Gadbois L."/>
            <person name="Gearin G."/>
            <person name="Gearin C.R."/>
            <person name="Giannoukos G."/>
            <person name="Goode T."/>
            <person name="Graham J."/>
            <person name="Grandbois E."/>
            <person name="Grewal S."/>
            <person name="Gyaltsen K."/>
            <person name="Hafez N."/>
            <person name="Hagos B."/>
            <person name="Hall J."/>
            <person name="Henson C."/>
            <person name="Hollinger A."/>
            <person name="Honan T."/>
            <person name="Huard M.D."/>
            <person name="Hughes L."/>
            <person name="Hurhula B."/>
            <person name="Husby M.E."/>
            <person name="Kamat A."/>
            <person name="Kanga B."/>
            <person name="Kashin S."/>
            <person name="Khazanovich D."/>
            <person name="Kisner P."/>
            <person name="Lance K."/>
            <person name="Lara M."/>
            <person name="Lee W."/>
            <person name="Lennon N."/>
            <person name="Letendre F."/>
            <person name="LeVine R."/>
            <person name="Lipovsky A."/>
            <person name="Liu X."/>
            <person name="Liu J."/>
            <person name="Liu S."/>
            <person name="Lokyitsang T."/>
            <person name="Lokyitsang Y."/>
            <person name="Lubonja R."/>
            <person name="Lui A."/>
            <person name="MacDonald P."/>
            <person name="Magnisalis V."/>
            <person name="Maru K."/>
            <person name="Matthews C."/>
            <person name="McCusker W."/>
            <person name="McDonough S."/>
            <person name="Mehta T."/>
            <person name="Meldrim J."/>
            <person name="Meneus L."/>
            <person name="Mihai O."/>
            <person name="Mihalev A."/>
            <person name="Mihova T."/>
            <person name="Mittelman R."/>
            <person name="Mlenga V."/>
            <person name="Montmayeur A."/>
            <person name="Mulrain L."/>
            <person name="Navidi A."/>
            <person name="Naylor J."/>
            <person name="Negash T."/>
            <person name="Nguyen T."/>
            <person name="Nguyen N."/>
            <person name="Nicol R."/>
            <person name="Norbu C."/>
            <person name="Norbu N."/>
            <person name="Novod N."/>
            <person name="O'Neill B."/>
            <person name="Osman S."/>
            <person name="Markiewicz E."/>
            <person name="Oyono O.L."/>
            <person name="Patti C."/>
            <person name="Phunkhang P."/>
            <person name="Pierre F."/>
            <person name="Priest M."/>
            <person name="Raghuraman S."/>
            <person name="Rege F."/>
            <person name="Reyes R."/>
            <person name="Rise C."/>
            <person name="Rogov P."/>
            <person name="Ross K."/>
            <person name="Ryan E."/>
            <person name="Settipalli S."/>
            <person name="Shea T."/>
            <person name="Sherpa N."/>
            <person name="Shi L."/>
            <person name="Shih D."/>
            <person name="Sparrow T."/>
            <person name="Spaulding J."/>
            <person name="Stalker J."/>
            <person name="Stange-Thomann N."/>
            <person name="Stavropoulos S."/>
            <person name="Stone C."/>
            <person name="Strader C."/>
            <person name="Tesfaye S."/>
            <person name="Thomson T."/>
            <person name="Thoulutsang Y."/>
            <person name="Thoulutsang D."/>
            <person name="Topham K."/>
            <person name="Topping I."/>
            <person name="Tsamla T."/>
            <person name="Vassiliev H."/>
            <person name="Vo A."/>
            <person name="Wangchuk T."/>
            <person name="Wangdi T."/>
            <person name="Weiand M."/>
            <person name="Wilkinson J."/>
            <person name="Wilson A."/>
            <person name="Yadav S."/>
            <person name="Young G."/>
            <person name="Yu Q."/>
            <person name="Zembek L."/>
            <person name="Zhong D."/>
            <person name="Zimmer A."/>
            <person name="Zwirko Z."/>
            <person name="Jaffe D.B."/>
            <person name="Alvarez P."/>
            <person name="Brockman W."/>
            <person name="Butler J."/>
            <person name="Chin C."/>
            <person name="Gnerre S."/>
            <person name="Grabherr M."/>
            <person name="Kleber M."/>
            <person name="Mauceli E."/>
            <person name="MacCallum I."/>
        </authorList>
    </citation>
    <scope>NUCLEOTIDE SEQUENCE [LARGE SCALE GENOMIC DNA]</scope>
    <source>
        <strain evidence="2">MSH-3 / Tucson 14011-0111.49</strain>
    </source>
</reference>
<dbReference type="HOGENOM" id="CLU_2724902_0_0_1"/>
<evidence type="ECO:0000313" key="1">
    <source>
        <dbReference type="EMBL" id="EDW36700.1"/>
    </source>
</evidence>
<dbReference type="EMBL" id="CH479235">
    <property type="protein sequence ID" value="EDW36700.1"/>
    <property type="molecule type" value="Genomic_DNA"/>
</dbReference>
<dbReference type="OMA" id="FDIIIAH"/>
<keyword evidence="2" id="KW-1185">Reference proteome</keyword>